<evidence type="ECO:0000256" key="1">
    <source>
        <dbReference type="SAM" id="MobiDB-lite"/>
    </source>
</evidence>
<dbReference type="AlphaFoldDB" id="A0A7J8XMP3"/>
<feature type="region of interest" description="Disordered" evidence="1">
    <location>
        <begin position="98"/>
        <end position="136"/>
    </location>
</feature>
<protein>
    <recommendedName>
        <fullName evidence="4">DUF4283 domain-containing protein</fullName>
    </recommendedName>
</protein>
<accession>A0A7J8XMP3</accession>
<keyword evidence="3" id="KW-1185">Reference proteome</keyword>
<comment type="caution">
    <text evidence="2">The sequence shown here is derived from an EMBL/GenBank/DDBJ whole genome shotgun (WGS) entry which is preliminary data.</text>
</comment>
<evidence type="ECO:0008006" key="4">
    <source>
        <dbReference type="Google" id="ProtNLM"/>
    </source>
</evidence>
<gene>
    <name evidence="2" type="ORF">Goari_006259</name>
</gene>
<name>A0A7J8XMP3_GOSAI</name>
<dbReference type="EMBL" id="JABFAA010000008">
    <property type="protein sequence ID" value="MBA0688472.1"/>
    <property type="molecule type" value="Genomic_DNA"/>
</dbReference>
<feature type="compositionally biased region" description="Polar residues" evidence="1">
    <location>
        <begin position="101"/>
        <end position="110"/>
    </location>
</feature>
<evidence type="ECO:0000313" key="3">
    <source>
        <dbReference type="Proteomes" id="UP000593577"/>
    </source>
</evidence>
<dbReference type="Proteomes" id="UP000593577">
    <property type="component" value="Unassembled WGS sequence"/>
</dbReference>
<proteinExistence type="predicted"/>
<sequence>MGIPAFPTDKKFSINVGKAIGEVVAIDWRERNGGWMELIRLRVKINVLCPLQRVVHLVGRDELLETNNLSFQYESWPRAQIGGPNQNRGFWRNGIEILDKSSPSSEANNKSKTRTREEDEIWTQKGKSRVGDEGSE</sequence>
<evidence type="ECO:0000313" key="2">
    <source>
        <dbReference type="EMBL" id="MBA0688472.1"/>
    </source>
</evidence>
<reference evidence="2 3" key="1">
    <citation type="journal article" date="2019" name="Genome Biol. Evol.">
        <title>Insights into the evolution of the New World diploid cottons (Gossypium, subgenus Houzingenia) based on genome sequencing.</title>
        <authorList>
            <person name="Grover C.E."/>
            <person name="Arick M.A. 2nd"/>
            <person name="Thrash A."/>
            <person name="Conover J.L."/>
            <person name="Sanders W.S."/>
            <person name="Peterson D.G."/>
            <person name="Frelichowski J.E."/>
            <person name="Scheffler J.A."/>
            <person name="Scheffler B.E."/>
            <person name="Wendel J.F."/>
        </authorList>
    </citation>
    <scope>NUCLEOTIDE SEQUENCE [LARGE SCALE GENOMIC DNA]</scope>
    <source>
        <strain evidence="2">185</strain>
        <tissue evidence="2">Leaf</tissue>
    </source>
</reference>
<organism evidence="2 3">
    <name type="scientific">Gossypium aridum</name>
    <name type="common">American cotton</name>
    <name type="synonym">Erioxylum aridum</name>
    <dbReference type="NCBI Taxonomy" id="34290"/>
    <lineage>
        <taxon>Eukaryota</taxon>
        <taxon>Viridiplantae</taxon>
        <taxon>Streptophyta</taxon>
        <taxon>Embryophyta</taxon>
        <taxon>Tracheophyta</taxon>
        <taxon>Spermatophyta</taxon>
        <taxon>Magnoliopsida</taxon>
        <taxon>eudicotyledons</taxon>
        <taxon>Gunneridae</taxon>
        <taxon>Pentapetalae</taxon>
        <taxon>rosids</taxon>
        <taxon>malvids</taxon>
        <taxon>Malvales</taxon>
        <taxon>Malvaceae</taxon>
        <taxon>Malvoideae</taxon>
        <taxon>Gossypium</taxon>
    </lineage>
</organism>